<organism evidence="6 7">
    <name type="scientific">Lactonifactor longoviformis DSM 17459</name>
    <dbReference type="NCBI Taxonomy" id="1122155"/>
    <lineage>
        <taxon>Bacteria</taxon>
        <taxon>Bacillati</taxon>
        <taxon>Bacillota</taxon>
        <taxon>Clostridia</taxon>
        <taxon>Eubacteriales</taxon>
        <taxon>Clostridiaceae</taxon>
        <taxon>Lactonifactor</taxon>
    </lineage>
</organism>
<keyword evidence="4" id="KW-1133">Transmembrane helix</keyword>
<reference evidence="6 7" key="1">
    <citation type="submission" date="2016-11" db="EMBL/GenBank/DDBJ databases">
        <authorList>
            <person name="Jaros S."/>
            <person name="Januszkiewicz K."/>
            <person name="Wedrychowicz H."/>
        </authorList>
    </citation>
    <scope>NUCLEOTIDE SEQUENCE [LARGE SCALE GENOMIC DNA]</scope>
    <source>
        <strain evidence="6 7">DSM 17459</strain>
    </source>
</reference>
<dbReference type="Gene3D" id="6.10.340.10">
    <property type="match status" value="1"/>
</dbReference>
<dbReference type="PANTHER" id="PTHR34220">
    <property type="entry name" value="SENSOR HISTIDINE KINASE YPDA"/>
    <property type="match status" value="1"/>
</dbReference>
<dbReference type="RefSeq" id="WP_072853335.1">
    <property type="nucleotide sequence ID" value="NZ_FQVI01000019.1"/>
</dbReference>
<dbReference type="Gene3D" id="3.30.565.10">
    <property type="entry name" value="Histidine kinase-like ATPase, C-terminal domain"/>
    <property type="match status" value="1"/>
</dbReference>
<evidence type="ECO:0000256" key="1">
    <source>
        <dbReference type="ARBA" id="ARBA00004370"/>
    </source>
</evidence>
<keyword evidence="4" id="KW-0472">Membrane</keyword>
<dbReference type="SMART" id="SM00304">
    <property type="entry name" value="HAMP"/>
    <property type="match status" value="1"/>
</dbReference>
<dbReference type="Pfam" id="PF06580">
    <property type="entry name" value="His_kinase"/>
    <property type="match status" value="1"/>
</dbReference>
<feature type="transmembrane region" description="Helical" evidence="4">
    <location>
        <begin position="286"/>
        <end position="309"/>
    </location>
</feature>
<dbReference type="AlphaFoldDB" id="A0A1M5AAV2"/>
<gene>
    <name evidence="6" type="ORF">SAMN02745158_03094</name>
</gene>
<sequence length="571" mass="64678">MKVKMTMRKKIILFFLCLVAIPILIIYIVASNLFIKSAQKDLKNLYAANINEVGKNIDVFFSDALDLTLYPLMEQNLRTFLTEPPSSPSYLKDKKNASDILLSMPYGFSSGIHGITLANMVPDMIGVGSNIRLTKEDTEAAKEQNASPSWDYSAAREKNGYLYLTRLLKNPSNISQHIGYIKLSISCAKIKAAIAENQKDDQTSYFLLSPGNGCLVESDTSRQSDFPKEELSYQKLSQLAASAENSKIISNRILSAYSIEHTDLIIYSITRPDVLTVVKKTFLSNMMILSVLVFAFSILLSLAFAKIITKPMDMLGRRMASLSNEDFSVRVPVKGTDEISVLSHHFNEMAERLEFLYKEVYMGELKLKQSQLDMLQTQINPHFLYNTLDTIYWMAQMGDTQNVSTMVSNMSKMMRLTLTPKTNDKIPLSQELEHLSCYITIQQIRYGSKVQFFQTCPENLMDEYVLSFLLQPLVENALVHGLKNSLHGFVRVTIYEENGNIIYEVANTGELICPDEISAILADPTDSQKGLALKNIRERLRLKYGEAYPMEYYVEKECSVFKITQPKESTI</sequence>
<dbReference type="PANTHER" id="PTHR34220:SF7">
    <property type="entry name" value="SENSOR HISTIDINE KINASE YPDA"/>
    <property type="match status" value="1"/>
</dbReference>
<dbReference type="InterPro" id="IPR003660">
    <property type="entry name" value="HAMP_dom"/>
</dbReference>
<evidence type="ECO:0000256" key="3">
    <source>
        <dbReference type="ARBA" id="ARBA00022679"/>
    </source>
</evidence>
<evidence type="ECO:0000313" key="7">
    <source>
        <dbReference type="Proteomes" id="UP000184245"/>
    </source>
</evidence>
<dbReference type="PROSITE" id="PS50885">
    <property type="entry name" value="HAMP"/>
    <property type="match status" value="1"/>
</dbReference>
<protein>
    <submittedName>
        <fullName evidence="6">HAMP domain-containing protein</fullName>
    </submittedName>
</protein>
<dbReference type="Proteomes" id="UP000184245">
    <property type="component" value="Unassembled WGS sequence"/>
</dbReference>
<keyword evidence="2" id="KW-0597">Phosphoprotein</keyword>
<dbReference type="GO" id="GO:0000155">
    <property type="term" value="F:phosphorelay sensor kinase activity"/>
    <property type="evidence" value="ECO:0007669"/>
    <property type="project" value="InterPro"/>
</dbReference>
<dbReference type="Pfam" id="PF00672">
    <property type="entry name" value="HAMP"/>
    <property type="match status" value="1"/>
</dbReference>
<keyword evidence="7" id="KW-1185">Reference proteome</keyword>
<proteinExistence type="predicted"/>
<name>A0A1M5AAV2_9CLOT</name>
<feature type="transmembrane region" description="Helical" evidence="4">
    <location>
        <begin position="12"/>
        <end position="35"/>
    </location>
</feature>
<dbReference type="STRING" id="1122155.SAMN02745158_03094"/>
<evidence type="ECO:0000259" key="5">
    <source>
        <dbReference type="PROSITE" id="PS50885"/>
    </source>
</evidence>
<comment type="subcellular location">
    <subcellularLocation>
        <location evidence="1">Membrane</location>
    </subcellularLocation>
</comment>
<dbReference type="InterPro" id="IPR036890">
    <property type="entry name" value="HATPase_C_sf"/>
</dbReference>
<dbReference type="InterPro" id="IPR050640">
    <property type="entry name" value="Bact_2-comp_sensor_kinase"/>
</dbReference>
<keyword evidence="4" id="KW-0812">Transmembrane</keyword>
<dbReference type="OrthoDB" id="9809348at2"/>
<feature type="domain" description="HAMP" evidence="5">
    <location>
        <begin position="306"/>
        <end position="358"/>
    </location>
</feature>
<evidence type="ECO:0000256" key="4">
    <source>
        <dbReference type="SAM" id="Phobius"/>
    </source>
</evidence>
<evidence type="ECO:0000256" key="2">
    <source>
        <dbReference type="ARBA" id="ARBA00022553"/>
    </source>
</evidence>
<dbReference type="SUPFAM" id="SSF158472">
    <property type="entry name" value="HAMP domain-like"/>
    <property type="match status" value="1"/>
</dbReference>
<keyword evidence="3" id="KW-0808">Transferase</keyword>
<dbReference type="SUPFAM" id="SSF55874">
    <property type="entry name" value="ATPase domain of HSP90 chaperone/DNA topoisomerase II/histidine kinase"/>
    <property type="match status" value="1"/>
</dbReference>
<evidence type="ECO:0000313" key="6">
    <source>
        <dbReference type="EMBL" id="SHF27022.1"/>
    </source>
</evidence>
<dbReference type="GO" id="GO:0016020">
    <property type="term" value="C:membrane"/>
    <property type="evidence" value="ECO:0007669"/>
    <property type="project" value="UniProtKB-SubCell"/>
</dbReference>
<dbReference type="EMBL" id="FQVI01000019">
    <property type="protein sequence ID" value="SHF27022.1"/>
    <property type="molecule type" value="Genomic_DNA"/>
</dbReference>
<accession>A0A1M5AAV2</accession>
<dbReference type="CDD" id="cd06225">
    <property type="entry name" value="HAMP"/>
    <property type="match status" value="1"/>
</dbReference>
<dbReference type="InterPro" id="IPR010559">
    <property type="entry name" value="Sig_transdc_His_kin_internal"/>
</dbReference>